<organism evidence="1">
    <name type="scientific">Gordonia amarae</name>
    <dbReference type="NCBI Taxonomy" id="36821"/>
    <lineage>
        <taxon>Bacteria</taxon>
        <taxon>Bacillati</taxon>
        <taxon>Actinomycetota</taxon>
        <taxon>Actinomycetes</taxon>
        <taxon>Mycobacteriales</taxon>
        <taxon>Gordoniaceae</taxon>
        <taxon>Gordonia</taxon>
    </lineage>
</organism>
<reference evidence="1" key="1">
    <citation type="journal article" date="2021" name="Nat. Microbiol.">
        <title>Cocultivation of an ultrasmall environmental parasitic bacterium with lytic ability against bacteria associated with wastewater foams.</title>
        <authorList>
            <person name="Batinovic S."/>
            <person name="Rose J.J.A."/>
            <person name="Ratcliffe J."/>
            <person name="Seviour R.J."/>
            <person name="Petrovski S."/>
        </authorList>
    </citation>
    <scope>NUCLEOTIDE SEQUENCE</scope>
    <source>
        <strain evidence="1">CON44</strain>
    </source>
</reference>
<gene>
    <name evidence="1" type="ORF">GII30_05435</name>
</gene>
<name>A0A857KH36_9ACTN</name>
<dbReference type="EMBL" id="CP045810">
    <property type="protein sequence ID" value="QHN38698.1"/>
    <property type="molecule type" value="Genomic_DNA"/>
</dbReference>
<protein>
    <submittedName>
        <fullName evidence="1">DUF2993 domain-containing protein</fullName>
    </submittedName>
</protein>
<dbReference type="InterPro" id="IPR021373">
    <property type="entry name" value="DUF2993"/>
</dbReference>
<sequence length="319" mass="33012">MSDPAVNKAHTRGRTGAPTSGKRRHFGHNRPLIVIIVMVLAAAGVAYLTDAALAVRAERSLARALLTSPRVDYEPQVTLKGFPFINHARDGEFSGSIITARGVPIEGCESRGGCFAEMTVLTGAVRPDTGGGFRFGSGDTLTADDVTASVRLDSPNLGRLLGITDLYVTTPAEPGKAGAGGPGDGVLTRSHGVVLNGTVAVPPTPPGGLPTPATSPSASGFTGETVRVSVLVDLSLSDGRLRVSAYGLYKGPEEHADAGDLDTNPAKADLLQAVLKRFTIALPPIPMPWGMSPSSVTSAGSDILIEGRSDHRDLSLNSF</sequence>
<accession>A0A857KH36</accession>
<dbReference type="AlphaFoldDB" id="A0A857KH36"/>
<dbReference type="RefSeq" id="WP_005190943.1">
    <property type="nucleotide sequence ID" value="NZ_CP045804.1"/>
</dbReference>
<dbReference type="Pfam" id="PF11209">
    <property type="entry name" value="LmeA"/>
    <property type="match status" value="1"/>
</dbReference>
<proteinExistence type="predicted"/>
<evidence type="ECO:0000313" key="1">
    <source>
        <dbReference type="EMBL" id="QHN38698.1"/>
    </source>
</evidence>